<evidence type="ECO:0000313" key="2">
    <source>
        <dbReference type="EMBL" id="GIG41198.1"/>
    </source>
</evidence>
<protein>
    <submittedName>
        <fullName evidence="2">Cytochrome P450</fullName>
    </submittedName>
</protein>
<proteinExistence type="inferred from homology"/>
<name>A0ABQ4DPC4_9CELL</name>
<gene>
    <name evidence="2" type="ORF">Cph01nite_29600</name>
</gene>
<dbReference type="InterPro" id="IPR036396">
    <property type="entry name" value="Cyt_P450_sf"/>
</dbReference>
<dbReference type="PRINTS" id="PR00359">
    <property type="entry name" value="BP450"/>
</dbReference>
<comment type="caution">
    <text evidence="2">The sequence shown here is derived from an EMBL/GenBank/DDBJ whole genome shotgun (WGS) entry which is preliminary data.</text>
</comment>
<dbReference type="PANTHER" id="PTHR46696">
    <property type="entry name" value="P450, PUTATIVE (EUROFUNG)-RELATED"/>
    <property type="match status" value="1"/>
</dbReference>
<dbReference type="SUPFAM" id="SSF48264">
    <property type="entry name" value="Cytochrome P450"/>
    <property type="match status" value="1"/>
</dbReference>
<dbReference type="PRINTS" id="PR00385">
    <property type="entry name" value="P450"/>
</dbReference>
<sequence length="395" mass="43438">MTAVATLPLDRTDPLDPPPAYRALAAQERVFQVRTPRGDLAWVVSRLEDVRQALTDRALSSDPRTPGFPTYLTGDVPPPPGFFMQADPPDHTRLRRLVTREFLVSNMEALRPRIEENLRRIVADLGPVDSADLVSQVALPLAASTICELLGVPFEDYPLFVRLTDTVLSRTSTPEQAMGAAVELLGYFDRLVTAKKQHPTDDVFSRLVAREEAGDATHEELVGVATLLLLGGYDTMAQMIGLGVYALLRHPDELARLRGDSSLAPGAVEELLRYLTVNHSGLPRGVLEDTEIGGQPIRAGEGVIVMLNAANRDQDAFTDPDALDLTRGSRDHVAFGHGFHKCIGLTLARIELQVVFMTLFDLLPGLRCEVPEGDLPFRHDMVLYGLRSLPVGWDR</sequence>
<dbReference type="RefSeq" id="WP_203675491.1">
    <property type="nucleotide sequence ID" value="NZ_BONP01000021.1"/>
</dbReference>
<evidence type="ECO:0000256" key="1">
    <source>
        <dbReference type="ARBA" id="ARBA00010617"/>
    </source>
</evidence>
<accession>A0ABQ4DPC4</accession>
<organism evidence="2 3">
    <name type="scientific">Cellulomonas phragmiteti</name>
    <dbReference type="NCBI Taxonomy" id="478780"/>
    <lineage>
        <taxon>Bacteria</taxon>
        <taxon>Bacillati</taxon>
        <taxon>Actinomycetota</taxon>
        <taxon>Actinomycetes</taxon>
        <taxon>Micrococcales</taxon>
        <taxon>Cellulomonadaceae</taxon>
        <taxon>Cellulomonas</taxon>
    </lineage>
</organism>
<dbReference type="PANTHER" id="PTHR46696:SF1">
    <property type="entry name" value="CYTOCHROME P450 YJIB-RELATED"/>
    <property type="match status" value="1"/>
</dbReference>
<dbReference type="InterPro" id="IPR001128">
    <property type="entry name" value="Cyt_P450"/>
</dbReference>
<dbReference type="CDD" id="cd11030">
    <property type="entry name" value="CYP105-like"/>
    <property type="match status" value="1"/>
</dbReference>
<dbReference type="EMBL" id="BONP01000021">
    <property type="protein sequence ID" value="GIG41198.1"/>
    <property type="molecule type" value="Genomic_DNA"/>
</dbReference>
<dbReference type="Gene3D" id="1.10.630.10">
    <property type="entry name" value="Cytochrome P450"/>
    <property type="match status" value="1"/>
</dbReference>
<dbReference type="Pfam" id="PF00067">
    <property type="entry name" value="p450"/>
    <property type="match status" value="1"/>
</dbReference>
<comment type="similarity">
    <text evidence="1">Belongs to the cytochrome P450 family.</text>
</comment>
<keyword evidence="3" id="KW-1185">Reference proteome</keyword>
<reference evidence="2 3" key="1">
    <citation type="submission" date="2021-01" db="EMBL/GenBank/DDBJ databases">
        <title>Whole genome shotgun sequence of Cellulomonas phragmiteti NBRC 110785.</title>
        <authorList>
            <person name="Komaki H."/>
            <person name="Tamura T."/>
        </authorList>
    </citation>
    <scope>NUCLEOTIDE SEQUENCE [LARGE SCALE GENOMIC DNA]</scope>
    <source>
        <strain evidence="2 3">NBRC 110785</strain>
    </source>
</reference>
<evidence type="ECO:0000313" key="3">
    <source>
        <dbReference type="Proteomes" id="UP000614741"/>
    </source>
</evidence>
<dbReference type="InterPro" id="IPR002397">
    <property type="entry name" value="Cyt_P450_B"/>
</dbReference>
<dbReference type="Proteomes" id="UP000614741">
    <property type="component" value="Unassembled WGS sequence"/>
</dbReference>